<reference evidence="2" key="1">
    <citation type="journal article" date="2019" name="bioRxiv">
        <title>The Genome of the Zebra Mussel, Dreissena polymorpha: A Resource for Invasive Species Research.</title>
        <authorList>
            <person name="McCartney M.A."/>
            <person name="Auch B."/>
            <person name="Kono T."/>
            <person name="Mallez S."/>
            <person name="Zhang Y."/>
            <person name="Obille A."/>
            <person name="Becker A."/>
            <person name="Abrahante J.E."/>
            <person name="Garbe J."/>
            <person name="Badalamenti J.P."/>
            <person name="Herman A."/>
            <person name="Mangelson H."/>
            <person name="Liachko I."/>
            <person name="Sullivan S."/>
            <person name="Sone E.D."/>
            <person name="Koren S."/>
            <person name="Silverstein K.A.T."/>
            <person name="Beckman K.B."/>
            <person name="Gohl D.M."/>
        </authorList>
    </citation>
    <scope>NUCLEOTIDE SEQUENCE</scope>
    <source>
        <strain evidence="2">Duluth1</strain>
        <tissue evidence="2">Whole animal</tissue>
    </source>
</reference>
<proteinExistence type="predicted"/>
<dbReference type="AlphaFoldDB" id="A0A9D4JZD4"/>
<reference evidence="2" key="2">
    <citation type="submission" date="2020-11" db="EMBL/GenBank/DDBJ databases">
        <authorList>
            <person name="McCartney M.A."/>
            <person name="Auch B."/>
            <person name="Kono T."/>
            <person name="Mallez S."/>
            <person name="Becker A."/>
            <person name="Gohl D.M."/>
            <person name="Silverstein K.A.T."/>
            <person name="Koren S."/>
            <person name="Bechman K.B."/>
            <person name="Herman A."/>
            <person name="Abrahante J.E."/>
            <person name="Garbe J."/>
        </authorList>
    </citation>
    <scope>NUCLEOTIDE SEQUENCE</scope>
    <source>
        <strain evidence="2">Duluth1</strain>
        <tissue evidence="2">Whole animal</tissue>
    </source>
</reference>
<dbReference type="Proteomes" id="UP000828390">
    <property type="component" value="Unassembled WGS sequence"/>
</dbReference>
<comment type="caution">
    <text evidence="2">The sequence shown here is derived from an EMBL/GenBank/DDBJ whole genome shotgun (WGS) entry which is preliminary data.</text>
</comment>
<organism evidence="2 3">
    <name type="scientific">Dreissena polymorpha</name>
    <name type="common">Zebra mussel</name>
    <name type="synonym">Mytilus polymorpha</name>
    <dbReference type="NCBI Taxonomy" id="45954"/>
    <lineage>
        <taxon>Eukaryota</taxon>
        <taxon>Metazoa</taxon>
        <taxon>Spiralia</taxon>
        <taxon>Lophotrochozoa</taxon>
        <taxon>Mollusca</taxon>
        <taxon>Bivalvia</taxon>
        <taxon>Autobranchia</taxon>
        <taxon>Heteroconchia</taxon>
        <taxon>Euheterodonta</taxon>
        <taxon>Imparidentia</taxon>
        <taxon>Neoheterodontei</taxon>
        <taxon>Myida</taxon>
        <taxon>Dreissenoidea</taxon>
        <taxon>Dreissenidae</taxon>
        <taxon>Dreissena</taxon>
    </lineage>
</organism>
<accession>A0A9D4JZD4</accession>
<evidence type="ECO:0000313" key="3">
    <source>
        <dbReference type="Proteomes" id="UP000828390"/>
    </source>
</evidence>
<keyword evidence="3" id="KW-1185">Reference proteome</keyword>
<sequence>MTPRFKQTIHLEKTAPHPESHIFPPILTIFELVHDINKTNILTKFHDRENIGHKSAGRTEGRTDGQRQNNIPPPMVGDNKIKINNRHIMFKLKKVSLNLVYLKELNKSVTIYVKAIQH</sequence>
<evidence type="ECO:0000256" key="1">
    <source>
        <dbReference type="SAM" id="MobiDB-lite"/>
    </source>
</evidence>
<feature type="compositionally biased region" description="Basic and acidic residues" evidence="1">
    <location>
        <begin position="49"/>
        <end position="65"/>
    </location>
</feature>
<name>A0A9D4JZD4_DREPO</name>
<gene>
    <name evidence="2" type="ORF">DPMN_128088</name>
</gene>
<protein>
    <submittedName>
        <fullName evidence="2">Uncharacterized protein</fullName>
    </submittedName>
</protein>
<feature type="region of interest" description="Disordered" evidence="1">
    <location>
        <begin position="49"/>
        <end position="78"/>
    </location>
</feature>
<dbReference type="EMBL" id="JAIWYP010000005">
    <property type="protein sequence ID" value="KAH3826192.1"/>
    <property type="molecule type" value="Genomic_DNA"/>
</dbReference>
<evidence type="ECO:0000313" key="2">
    <source>
        <dbReference type="EMBL" id="KAH3826192.1"/>
    </source>
</evidence>